<dbReference type="Gene3D" id="3.40.50.300">
    <property type="entry name" value="P-loop containing nucleotide triphosphate hydrolases"/>
    <property type="match status" value="1"/>
</dbReference>
<feature type="region of interest" description="Disordered" evidence="2">
    <location>
        <begin position="31"/>
        <end position="113"/>
    </location>
</feature>
<protein>
    <recommendedName>
        <fullName evidence="3">NACHT domain-containing protein</fullName>
    </recommendedName>
</protein>
<sequence length="842" mass="93919">MSNPPEQPKSKFRDSFKAGWLKVEDVAHKGTSKLKKAFHRTPKHSPAPSPQPSRSPTPAPSNRKGPPSGATATNPESTPSHVDNGEDSLKGGNSAQTDTSGTAQSKPDPDWQAWKIDDNSISQLRVWGAGHENSNWRKLAEKIDLCLKSKTLEAVEDFIPDSPFPAKTLVKALLSIVQLGISANMGVQSVPAIQKKVYDFAQEAIEYIRTLVEVAGGEPSAREDLEAICTAVNGICKWASERVREYTPSAGDLEDWSSKFEKAKEMFSTKTLVKIRVEQANEQRKTFIKEKLANHVAAKHEYTDQSKSLCAPGTRVKIQTDIFEWLSAQTSHSKHIFWITGFAGSGKSTLSATIVDNLGNKNTPVAAQFFISRNIPETINPQNLVPTLAQQLTEFCPAAARILHDTLKNHFPSSLENQVKELLLAPIREVCKSRDVVIIVIDALDELQDAAKSVLQMLLPIAPKGCNLPDNIRFVITSRPEHWADISKSQTLELAVFKQHSLLTDSSVQEVDNFVRARMDTILAEMREKDPIGWKSKWKDWPTEKQLRNLSEQANGLFHYAATALSWIEGQIDKHGTAAKQDFEKIAQKGLDPLNHLYGVILSSFKDLDPDRRPKQLLGFHHVLGTILVLQKPLTIGQITALLADIPQDDFDVSNFLKQFRSVLIPGMTTSFEEATPQMHKSFRDYITGAHAPEEFSILMGHAQFVTARSCLEVIVNKGGGDNAEKMYTVRYWYQHLREAVNEGEKLEDEKRGKWFKQMADDERMCNLLEQMVGDTVINVWKTYSLEVFIAMATVGWKLLEQGTDEHRVKAISNIVRKAKGSACFSSVARPCLAHRPSPSHL</sequence>
<dbReference type="PANTHER" id="PTHR10039:SF17">
    <property type="entry name" value="FUNGAL STAND N-TERMINAL GOODBYE DOMAIN-CONTAINING PROTEIN-RELATED"/>
    <property type="match status" value="1"/>
</dbReference>
<proteinExistence type="predicted"/>
<comment type="caution">
    <text evidence="4">The sequence shown here is derived from an EMBL/GenBank/DDBJ whole genome shotgun (WGS) entry which is preliminary data.</text>
</comment>
<dbReference type="InterPro" id="IPR007111">
    <property type="entry name" value="NACHT_NTPase"/>
</dbReference>
<name>A0AAD7HZS9_9AGAR</name>
<dbReference type="Proteomes" id="UP001215598">
    <property type="component" value="Unassembled WGS sequence"/>
</dbReference>
<keyword evidence="1" id="KW-0677">Repeat</keyword>
<dbReference type="PROSITE" id="PS50837">
    <property type="entry name" value="NACHT"/>
    <property type="match status" value="1"/>
</dbReference>
<feature type="compositionally biased region" description="Basic residues" evidence="2">
    <location>
        <begin position="31"/>
        <end position="43"/>
    </location>
</feature>
<dbReference type="EMBL" id="JARKIB010000148">
    <property type="protein sequence ID" value="KAJ7732011.1"/>
    <property type="molecule type" value="Genomic_DNA"/>
</dbReference>
<evidence type="ECO:0000313" key="5">
    <source>
        <dbReference type="Proteomes" id="UP001215598"/>
    </source>
</evidence>
<keyword evidence="5" id="KW-1185">Reference proteome</keyword>
<evidence type="ECO:0000259" key="3">
    <source>
        <dbReference type="PROSITE" id="PS50837"/>
    </source>
</evidence>
<reference evidence="4" key="1">
    <citation type="submission" date="2023-03" db="EMBL/GenBank/DDBJ databases">
        <title>Massive genome expansion in bonnet fungi (Mycena s.s.) driven by repeated elements and novel gene families across ecological guilds.</title>
        <authorList>
            <consortium name="Lawrence Berkeley National Laboratory"/>
            <person name="Harder C.B."/>
            <person name="Miyauchi S."/>
            <person name="Viragh M."/>
            <person name="Kuo A."/>
            <person name="Thoen E."/>
            <person name="Andreopoulos B."/>
            <person name="Lu D."/>
            <person name="Skrede I."/>
            <person name="Drula E."/>
            <person name="Henrissat B."/>
            <person name="Morin E."/>
            <person name="Kohler A."/>
            <person name="Barry K."/>
            <person name="LaButti K."/>
            <person name="Morin E."/>
            <person name="Salamov A."/>
            <person name="Lipzen A."/>
            <person name="Mereny Z."/>
            <person name="Hegedus B."/>
            <person name="Baldrian P."/>
            <person name="Stursova M."/>
            <person name="Weitz H."/>
            <person name="Taylor A."/>
            <person name="Grigoriev I.V."/>
            <person name="Nagy L.G."/>
            <person name="Martin F."/>
            <person name="Kauserud H."/>
        </authorList>
    </citation>
    <scope>NUCLEOTIDE SEQUENCE</scope>
    <source>
        <strain evidence="4">CBHHK182m</strain>
    </source>
</reference>
<evidence type="ECO:0000256" key="1">
    <source>
        <dbReference type="ARBA" id="ARBA00022737"/>
    </source>
</evidence>
<organism evidence="4 5">
    <name type="scientific">Mycena metata</name>
    <dbReference type="NCBI Taxonomy" id="1033252"/>
    <lineage>
        <taxon>Eukaryota</taxon>
        <taxon>Fungi</taxon>
        <taxon>Dikarya</taxon>
        <taxon>Basidiomycota</taxon>
        <taxon>Agaricomycotina</taxon>
        <taxon>Agaricomycetes</taxon>
        <taxon>Agaricomycetidae</taxon>
        <taxon>Agaricales</taxon>
        <taxon>Marasmiineae</taxon>
        <taxon>Mycenaceae</taxon>
        <taxon>Mycena</taxon>
    </lineage>
</organism>
<dbReference type="Pfam" id="PF24883">
    <property type="entry name" value="NPHP3_N"/>
    <property type="match status" value="1"/>
</dbReference>
<dbReference type="PANTHER" id="PTHR10039">
    <property type="entry name" value="AMELOGENIN"/>
    <property type="match status" value="1"/>
</dbReference>
<feature type="compositionally biased region" description="Pro residues" evidence="2">
    <location>
        <begin position="45"/>
        <end position="59"/>
    </location>
</feature>
<dbReference type="SUPFAM" id="SSF52540">
    <property type="entry name" value="P-loop containing nucleoside triphosphate hydrolases"/>
    <property type="match status" value="1"/>
</dbReference>
<accession>A0AAD7HZS9</accession>
<feature type="compositionally biased region" description="Polar residues" evidence="2">
    <location>
        <begin position="70"/>
        <end position="81"/>
    </location>
</feature>
<dbReference type="AlphaFoldDB" id="A0AAD7HZS9"/>
<evidence type="ECO:0000256" key="2">
    <source>
        <dbReference type="SAM" id="MobiDB-lite"/>
    </source>
</evidence>
<evidence type="ECO:0000313" key="4">
    <source>
        <dbReference type="EMBL" id="KAJ7732011.1"/>
    </source>
</evidence>
<dbReference type="InterPro" id="IPR056884">
    <property type="entry name" value="NPHP3-like_N"/>
</dbReference>
<dbReference type="InterPro" id="IPR027417">
    <property type="entry name" value="P-loop_NTPase"/>
</dbReference>
<feature type="domain" description="NACHT" evidence="3">
    <location>
        <begin position="335"/>
        <end position="480"/>
    </location>
</feature>
<gene>
    <name evidence="4" type="ORF">B0H16DRAFT_1696535</name>
</gene>
<feature type="compositionally biased region" description="Polar residues" evidence="2">
    <location>
        <begin position="91"/>
        <end position="105"/>
    </location>
</feature>